<dbReference type="InterPro" id="IPR047111">
    <property type="entry name" value="YbaP-like"/>
</dbReference>
<comment type="caution">
    <text evidence="1">The sequence shown here is derived from an EMBL/GenBank/DDBJ whole genome shotgun (WGS) entry which is preliminary data.</text>
</comment>
<evidence type="ECO:0000313" key="1">
    <source>
        <dbReference type="EMBL" id="GLQ75018.1"/>
    </source>
</evidence>
<sequence>MSLSSALRIALALLLVFPLTSIAQEPLYWKAQKGQQTLLILGSIHVGDKSMYPLPKMVNRFLSDSKALIVEIDLSHPPESLSFPTSELSTSDILSKEQSSKLTAIAKELGLPDSRLQNSPPWLAALTLQMANFQRLGYAANDGVDHVLTNQALEYNVPVKALETANQQLGFLNALPRNGSQLLVETLLHWDKYNDEFHCQISAWKSGDKSKLLQLLEEGDFEEDALETLLYQRNRDWVEKLNTPEWLKVAGNYTVVVGTLHLLGKHNVLELLEQKGWKVHQLSNSSKVEC</sequence>
<evidence type="ECO:0000313" key="2">
    <source>
        <dbReference type="Proteomes" id="UP001156690"/>
    </source>
</evidence>
<dbReference type="PANTHER" id="PTHR40590">
    <property type="entry name" value="CYTOPLASMIC PROTEIN-RELATED"/>
    <property type="match status" value="1"/>
</dbReference>
<proteinExistence type="predicted"/>
<name>A0AAV5NX96_9VIBR</name>
<dbReference type="Proteomes" id="UP001156690">
    <property type="component" value="Unassembled WGS sequence"/>
</dbReference>
<dbReference type="RefSeq" id="WP_126605985.1">
    <property type="nucleotide sequence ID" value="NZ_AP025144.1"/>
</dbReference>
<dbReference type="InterPro" id="IPR002816">
    <property type="entry name" value="TraB/PrgY/GumN_fam"/>
</dbReference>
<reference evidence="2" key="1">
    <citation type="journal article" date="2019" name="Int. J. Syst. Evol. Microbiol.">
        <title>The Global Catalogue of Microorganisms (GCM) 10K type strain sequencing project: providing services to taxonomists for standard genome sequencing and annotation.</title>
        <authorList>
            <consortium name="The Broad Institute Genomics Platform"/>
            <consortium name="The Broad Institute Genome Sequencing Center for Infectious Disease"/>
            <person name="Wu L."/>
            <person name="Ma J."/>
        </authorList>
    </citation>
    <scope>NUCLEOTIDE SEQUENCE [LARGE SCALE GENOMIC DNA]</scope>
    <source>
        <strain evidence="2">NBRC 15640</strain>
    </source>
</reference>
<dbReference type="AlphaFoldDB" id="A0AAV5NX96"/>
<accession>A0AAV5NX96</accession>
<dbReference type="CDD" id="cd14789">
    <property type="entry name" value="Tiki"/>
    <property type="match status" value="1"/>
</dbReference>
<gene>
    <name evidence="1" type="ORF">GCM10007932_43800</name>
</gene>
<dbReference type="PANTHER" id="PTHR40590:SF1">
    <property type="entry name" value="CYTOPLASMIC PROTEIN"/>
    <property type="match status" value="1"/>
</dbReference>
<protein>
    <submittedName>
        <fullName evidence="1">GumN protein</fullName>
    </submittedName>
</protein>
<dbReference type="Pfam" id="PF01963">
    <property type="entry name" value="TraB_PrgY_gumN"/>
    <property type="match status" value="1"/>
</dbReference>
<organism evidence="1 2">
    <name type="scientific">Vibrio penaeicida</name>
    <dbReference type="NCBI Taxonomy" id="104609"/>
    <lineage>
        <taxon>Bacteria</taxon>
        <taxon>Pseudomonadati</taxon>
        <taxon>Pseudomonadota</taxon>
        <taxon>Gammaproteobacteria</taxon>
        <taxon>Vibrionales</taxon>
        <taxon>Vibrionaceae</taxon>
        <taxon>Vibrio</taxon>
    </lineage>
</organism>
<dbReference type="EMBL" id="BSNX01000067">
    <property type="protein sequence ID" value="GLQ75018.1"/>
    <property type="molecule type" value="Genomic_DNA"/>
</dbReference>
<keyword evidence="2" id="KW-1185">Reference proteome</keyword>